<evidence type="ECO:0000313" key="1">
    <source>
        <dbReference type="EMBL" id="CAG8481721.1"/>
    </source>
</evidence>
<keyword evidence="2" id="KW-1185">Reference proteome</keyword>
<name>A0A9N8WEP0_9GLOM</name>
<dbReference type="AlphaFoldDB" id="A0A9N8WEP0"/>
<protein>
    <submittedName>
        <fullName evidence="1">3606_t:CDS:1</fullName>
    </submittedName>
</protein>
<sequence>MSVSSIVMLSIGTLCFLVSSKGVIIVSLKGIRIVSHGGGSVITRGGSAIISLGNSGIVGLGGSTIISLGSSGIVGLEGGTIVSTHFLYLIRKKSCIPTQQVINDLIPNIENVQLLACLIIVTAIAMQTLNNKQKEEVIVLQDESTKTKLSRQARIYKNKKLRHKQKQTEMLHSLNDDILLVIDNIIFDPSWVW</sequence>
<accession>A0A9N8WEP0</accession>
<dbReference type="EMBL" id="CAJVQA010000581">
    <property type="protein sequence ID" value="CAG8481721.1"/>
    <property type="molecule type" value="Genomic_DNA"/>
</dbReference>
<dbReference type="Proteomes" id="UP000789759">
    <property type="component" value="Unassembled WGS sequence"/>
</dbReference>
<comment type="caution">
    <text evidence="1">The sequence shown here is derived from an EMBL/GenBank/DDBJ whole genome shotgun (WGS) entry which is preliminary data.</text>
</comment>
<evidence type="ECO:0000313" key="2">
    <source>
        <dbReference type="Proteomes" id="UP000789759"/>
    </source>
</evidence>
<organism evidence="1 2">
    <name type="scientific">Cetraspora pellucida</name>
    <dbReference type="NCBI Taxonomy" id="1433469"/>
    <lineage>
        <taxon>Eukaryota</taxon>
        <taxon>Fungi</taxon>
        <taxon>Fungi incertae sedis</taxon>
        <taxon>Mucoromycota</taxon>
        <taxon>Glomeromycotina</taxon>
        <taxon>Glomeromycetes</taxon>
        <taxon>Diversisporales</taxon>
        <taxon>Gigasporaceae</taxon>
        <taxon>Cetraspora</taxon>
    </lineage>
</organism>
<dbReference type="OrthoDB" id="2468144at2759"/>
<reference evidence="1" key="1">
    <citation type="submission" date="2021-06" db="EMBL/GenBank/DDBJ databases">
        <authorList>
            <person name="Kallberg Y."/>
            <person name="Tangrot J."/>
            <person name="Rosling A."/>
        </authorList>
    </citation>
    <scope>NUCLEOTIDE SEQUENCE</scope>
    <source>
        <strain evidence="1">FL966</strain>
    </source>
</reference>
<gene>
    <name evidence="1" type="ORF">CPELLU_LOCUS1553</name>
</gene>
<proteinExistence type="predicted"/>